<dbReference type="KEGG" id="fil:BN1229_v1_2399"/>
<reference evidence="2" key="1">
    <citation type="submission" date="2015-02" db="EMBL/GenBank/DDBJ databases">
        <authorList>
            <person name="Chooi Y.-H."/>
        </authorList>
    </citation>
    <scope>NUCLEOTIDE SEQUENCE [LARGE SCALE GENOMIC DNA]</scope>
    <source>
        <strain evidence="2">strain Y</strain>
    </source>
</reference>
<dbReference type="PANTHER" id="PTHR35841:SF1">
    <property type="entry name" value="PHOSPHONATES-BINDING PERIPLASMIC PROTEIN"/>
    <property type="match status" value="1"/>
</dbReference>
<accession>A0A0D6JJH8</accession>
<dbReference type="EMBL" id="LN829119">
    <property type="protein sequence ID" value="CPR22081.1"/>
    <property type="molecule type" value="Genomic_DNA"/>
</dbReference>
<name>A0A0D6JJH8_9HYPH</name>
<dbReference type="PANTHER" id="PTHR35841">
    <property type="entry name" value="PHOSPHONATES-BINDING PERIPLASMIC PROTEIN"/>
    <property type="match status" value="1"/>
</dbReference>
<proteinExistence type="predicted"/>
<dbReference type="RefSeq" id="WP_046478327.1">
    <property type="nucleotide sequence ID" value="NZ_LN829118.1"/>
</dbReference>
<gene>
    <name evidence="1" type="ORF">YBN1229_v1_3514</name>
</gene>
<dbReference type="Proteomes" id="UP000033187">
    <property type="component" value="Chromosome 1"/>
</dbReference>
<evidence type="ECO:0000313" key="2">
    <source>
        <dbReference type="Proteomes" id="UP000033187"/>
    </source>
</evidence>
<dbReference type="Pfam" id="PF12974">
    <property type="entry name" value="Phosphonate-bd"/>
    <property type="match status" value="1"/>
</dbReference>
<evidence type="ECO:0008006" key="3">
    <source>
        <dbReference type="Google" id="ProtNLM"/>
    </source>
</evidence>
<dbReference type="AlphaFoldDB" id="A0A0D6JJH8"/>
<dbReference type="SUPFAM" id="SSF53850">
    <property type="entry name" value="Periplasmic binding protein-like II"/>
    <property type="match status" value="1"/>
</dbReference>
<dbReference type="CDD" id="cd01071">
    <property type="entry name" value="PBP2_PhnD_like"/>
    <property type="match status" value="1"/>
</dbReference>
<keyword evidence="2" id="KW-1185">Reference proteome</keyword>
<evidence type="ECO:0000313" key="1">
    <source>
        <dbReference type="EMBL" id="CPR22081.1"/>
    </source>
</evidence>
<dbReference type="Gene3D" id="3.40.190.10">
    <property type="entry name" value="Periplasmic binding protein-like II"/>
    <property type="match status" value="2"/>
</dbReference>
<dbReference type="KEGG" id="fiy:BN1229_v1_3514"/>
<sequence length="317" mass="35058">MQRGDVAEGVPFGRIPRGWIRKLKHFFGILLLFAQIDVVCAGDISGLPHYRFGVTPWQHGQSNDDIRVLYKPLLEWLGQRVGAEFVIVGAAGYGETIELLANESIDLAAISPVPFVLAKQRNPRVAMLVTELSWDFGNQKKSPSYEGFIITRSDRDDITGLESLRGSRFGFVRKQSTSGYVYPVAYFIRHGIDYKAFFSRVYFLGSQPRVTDAVASGSIDAGATWDYNLKQAISKHGPIFKIVAKTGMIPNLGIAANTTVPEAMQNKIRNALLMANEVLFRGLPAAGYVVKDDSYYDPVRDVVQLVARAPGLIGEEK</sequence>
<protein>
    <recommendedName>
        <fullName evidence="3">Phosphonate ABC transporter substrate-binding protein</fullName>
    </recommendedName>
</protein>
<organism evidence="1 2">
    <name type="scientific">Candidatus Filomicrobium marinum</name>
    <dbReference type="NCBI Taxonomy" id="1608628"/>
    <lineage>
        <taxon>Bacteria</taxon>
        <taxon>Pseudomonadati</taxon>
        <taxon>Pseudomonadota</taxon>
        <taxon>Alphaproteobacteria</taxon>
        <taxon>Hyphomicrobiales</taxon>
        <taxon>Hyphomicrobiaceae</taxon>
        <taxon>Filomicrobium</taxon>
    </lineage>
</organism>